<comment type="subcellular location">
    <subcellularLocation>
        <location evidence="1">Cell outer membrane</location>
    </subcellularLocation>
</comment>
<keyword evidence="6" id="KW-0472">Membrane</keyword>
<dbReference type="GO" id="GO:0009279">
    <property type="term" value="C:cell outer membrane"/>
    <property type="evidence" value="ECO:0007669"/>
    <property type="project" value="UniProtKB-SubCell"/>
</dbReference>
<dbReference type="GO" id="GO:0015562">
    <property type="term" value="F:efflux transmembrane transporter activity"/>
    <property type="evidence" value="ECO:0007669"/>
    <property type="project" value="InterPro"/>
</dbReference>
<dbReference type="PANTHER" id="PTHR30026:SF20">
    <property type="entry name" value="OUTER MEMBRANE PROTEIN TOLC"/>
    <property type="match status" value="1"/>
</dbReference>
<reference evidence="8 9" key="1">
    <citation type="submission" date="2015-11" db="EMBL/GenBank/DDBJ databases">
        <authorList>
            <person name="Varghese N."/>
        </authorList>
    </citation>
    <scope>NUCLEOTIDE SEQUENCE [LARGE SCALE GENOMIC DNA]</scope>
    <source>
        <strain evidence="8 9">JGI-24</strain>
    </source>
</reference>
<accession>A0A656DC35</accession>
<evidence type="ECO:0000313" key="9">
    <source>
        <dbReference type="Proteomes" id="UP000243065"/>
    </source>
</evidence>
<dbReference type="OrthoDB" id="367883at2"/>
<dbReference type="PIRSF" id="PIRSF001892">
    <property type="entry name" value="CyaE"/>
    <property type="match status" value="1"/>
</dbReference>
<evidence type="ECO:0000256" key="3">
    <source>
        <dbReference type="ARBA" id="ARBA00022448"/>
    </source>
</evidence>
<dbReference type="InterPro" id="IPR051906">
    <property type="entry name" value="TolC-like"/>
</dbReference>
<dbReference type="Gene3D" id="1.20.1600.10">
    <property type="entry name" value="Outer membrane efflux proteins (OEP)"/>
    <property type="match status" value="1"/>
</dbReference>
<keyword evidence="3" id="KW-0813">Transport</keyword>
<dbReference type="Proteomes" id="UP000243065">
    <property type="component" value="Unassembled WGS sequence"/>
</dbReference>
<dbReference type="RefSeq" id="WP_072150898.1">
    <property type="nucleotide sequence ID" value="NZ_CZVU01000110.1"/>
</dbReference>
<evidence type="ECO:0000256" key="7">
    <source>
        <dbReference type="ARBA" id="ARBA00023237"/>
    </source>
</evidence>
<evidence type="ECO:0000256" key="2">
    <source>
        <dbReference type="ARBA" id="ARBA00007613"/>
    </source>
</evidence>
<comment type="similarity">
    <text evidence="2">Belongs to the outer membrane factor (OMF) (TC 1.B.17) family.</text>
</comment>
<dbReference type="GO" id="GO:0015288">
    <property type="term" value="F:porin activity"/>
    <property type="evidence" value="ECO:0007669"/>
    <property type="project" value="TreeGrafter"/>
</dbReference>
<dbReference type="EMBL" id="CZVU01000110">
    <property type="protein sequence ID" value="CUT05108.1"/>
    <property type="molecule type" value="Genomic_DNA"/>
</dbReference>
<dbReference type="Pfam" id="PF02321">
    <property type="entry name" value="OEP"/>
    <property type="match status" value="2"/>
</dbReference>
<keyword evidence="9" id="KW-1185">Reference proteome</keyword>
<evidence type="ECO:0000313" key="8">
    <source>
        <dbReference type="EMBL" id="CUT05108.1"/>
    </source>
</evidence>
<sequence>MRTLILFLLPAILLSQSKILTLENAIKIALENNNQVKLARLEIIKSDEKLIEARSGLIPQITVSGSYSRYLKKPVLFLPPDSPFGRLTGGVIEIGFDNSYIGLINLQMPLFSWSVYAGIKTANKGRLIAEQAYKSAVLKTISDVKKSFYGLLLAKEAYKITQMRIELAEDNLKNVEKLYRQGVASEYDYINAQVQYQNLQPLLIQAENNLEIAKNALKLVLGIDVKQDIDVEGEMNVDNLTEIDYSTALKELYENNPDLKQVEYQVDLSKDLVSLELAGHLPSLFLTGNFQYQAQANDFNFNQYRWIRTTFVGLQIQIPIFKGFGTQARVDQAKMSLQQTMERMTFTKQLLENELKNTIYKIEQSKKRIEAQKKAVELAELGYKIARKRFESGVGTQLEVSNSELNLAQAKLNYQQAIYDYLTALSELEKLTGKTNYMEER</sequence>
<gene>
    <name evidence="8" type="ORF">JGI24_01625</name>
</gene>
<dbReference type="GO" id="GO:1990281">
    <property type="term" value="C:efflux pump complex"/>
    <property type="evidence" value="ECO:0007669"/>
    <property type="project" value="TreeGrafter"/>
</dbReference>
<organism evidence="8 9">
    <name type="scientific">Kryptobacter tengchongensis</name>
    <dbReference type="NCBI Taxonomy" id="1643429"/>
    <lineage>
        <taxon>Bacteria</taxon>
        <taxon>Pseudomonadati</taxon>
        <taxon>Candidatus Kryptoniota</taxon>
        <taxon>Candidatus Kryptobacter</taxon>
    </lineage>
</organism>
<proteinExistence type="inferred from homology"/>
<dbReference type="AlphaFoldDB" id="A0A656DC35"/>
<evidence type="ECO:0000256" key="5">
    <source>
        <dbReference type="ARBA" id="ARBA00022692"/>
    </source>
</evidence>
<evidence type="ECO:0000256" key="6">
    <source>
        <dbReference type="ARBA" id="ARBA00023136"/>
    </source>
</evidence>
<evidence type="ECO:0000256" key="4">
    <source>
        <dbReference type="ARBA" id="ARBA00022452"/>
    </source>
</evidence>
<keyword evidence="7" id="KW-0998">Cell outer membrane</keyword>
<name>A0A656DC35_KRYT1</name>
<dbReference type="InterPro" id="IPR003423">
    <property type="entry name" value="OMP_efflux"/>
</dbReference>
<protein>
    <submittedName>
        <fullName evidence="8">Outer membrane protein TolC</fullName>
    </submittedName>
</protein>
<keyword evidence="4" id="KW-1134">Transmembrane beta strand</keyword>
<evidence type="ECO:0000256" key="1">
    <source>
        <dbReference type="ARBA" id="ARBA00004442"/>
    </source>
</evidence>
<dbReference type="PANTHER" id="PTHR30026">
    <property type="entry name" value="OUTER MEMBRANE PROTEIN TOLC"/>
    <property type="match status" value="1"/>
</dbReference>
<dbReference type="InterPro" id="IPR028351">
    <property type="entry name" value="CyaE"/>
</dbReference>
<dbReference type="SUPFAM" id="SSF56954">
    <property type="entry name" value="Outer membrane efflux proteins (OEP)"/>
    <property type="match status" value="1"/>
</dbReference>
<keyword evidence="5" id="KW-0812">Transmembrane</keyword>